<dbReference type="GO" id="GO:0005930">
    <property type="term" value="C:axoneme"/>
    <property type="evidence" value="ECO:0007669"/>
    <property type="project" value="TreeGrafter"/>
</dbReference>
<dbReference type="EMBL" id="CAJVCH010032919">
    <property type="protein sequence ID" value="CAG7713011.1"/>
    <property type="molecule type" value="Genomic_DNA"/>
</dbReference>
<keyword evidence="2" id="KW-0963">Cytoplasm</keyword>
<evidence type="ECO:0000256" key="3">
    <source>
        <dbReference type="ARBA" id="ARBA00022598"/>
    </source>
</evidence>
<keyword evidence="9" id="KW-1185">Reference proteome</keyword>
<dbReference type="GO" id="GO:0015630">
    <property type="term" value="C:microtubule cytoskeleton"/>
    <property type="evidence" value="ECO:0007669"/>
    <property type="project" value="TreeGrafter"/>
</dbReference>
<dbReference type="OrthoDB" id="202825at2759"/>
<evidence type="ECO:0000256" key="2">
    <source>
        <dbReference type="ARBA" id="ARBA00022490"/>
    </source>
</evidence>
<sequence length="1146" mass="129825">MSAVDKPPVTIKTNEAPNHNLKDGYEASVVSHTLGGGTSAKENSFKTFTQTGQFAFTAQSGNLSSVLTLSGTVVPNPLCAVLSSPYSFPRHKLFGRLPGSFNRFSMVKTTGGFDKSRNLRAQVEKAIKDHKVFTCVGVYPAVKKALQTRGWVEKNQNAGFTPRYNNFGSSIKDFDSRGFDDESDQAWMNRVLREYPPDFMWVIRRDNIDWRGMHKDQIINRFPKAFFTTKVGIAACLQNMQWFSESGVSDTFFPRCYRLCIDEEKTCFIDDYRLSACMGLLKWVVTSYEKEGEDGIMDPGSRVVSLAVDFAIRQINNYVRMRRHEDIDWLMPPSFMGQHWDVFLNQYYNVVQLKCKLAPNDSQDSGKLKYEAAKKTLQRIVPFWPQFQIDGINNVWICKPGARSRGKGIIILNQLDKILDLLNQNNCRESNWVVQKYIERPLLIYKTKFDIRQWFVVSDWSPLTVWFYKESYIRFCTKPFSLDDFHESIHLCNNAVQCRYQNSDLRDTALPDENMWDCYTFQAYLKTLGKMDLWDSLIYPGMKQGILGVLLSSQETVDVRKNCFELYGADFMLSEDMRPWLIEINSCPCMSPSTSVTARMCAQCLEDCVKVIVDRREDRNAETGFFELAYKQNVTPMPPPFNGVDLVVQGKKLARDVDWPSIVSKYNNKRASTGGSSRMMRSTQHSNSVSNGMTFMDLVHRLRVKDAQTSEPANSDNPDSSSPVQLKRQISASRKSARKMSLQNGKNTQAISNALKPESDSAPPVQPPNRNQKQLPNHQNSNAKPSSEEAPKKLKAVSSAEKTKCIQPPSHKSKLCNQLRVHGSISSDSFHSFRQSNAETLLSTLLKSSLINPTMVDLIRLSQEGAYQSSQKKNCSEKPETESETAPDTTTTRGRSQSLTINCGKWKSEPLGIVNNNGKIRPNARINSYLSNVSPKNNDQTKLGTSSQSTNSTEKEAEYRMENKNYSKLPSSFYDIHKLNTSQITLDKIVNNDYDKCEPVSQLGSHENRYFNDVRRAAHPNLSDACFIDSDVNDHEGIFICHDNEIPINSSPTPDPEPYFELKSQGGGQFHENFPGFVVNDSQPSPKPSVVRQEGSSHSLHHLHHQHHPHPCYRVALEHPSNNAALLSSKKYLTSLPLKTINLHMT</sequence>
<gene>
    <name evidence="8" type="ORF">AFUS01_LOCUS5197</name>
</gene>
<feature type="region of interest" description="Disordered" evidence="7">
    <location>
        <begin position="1081"/>
        <end position="1105"/>
    </location>
</feature>
<keyword evidence="4" id="KW-0547">Nucleotide-binding</keyword>
<organism evidence="8 9">
    <name type="scientific">Allacma fusca</name>
    <dbReference type="NCBI Taxonomy" id="39272"/>
    <lineage>
        <taxon>Eukaryota</taxon>
        <taxon>Metazoa</taxon>
        <taxon>Ecdysozoa</taxon>
        <taxon>Arthropoda</taxon>
        <taxon>Hexapoda</taxon>
        <taxon>Collembola</taxon>
        <taxon>Symphypleona</taxon>
        <taxon>Sminthuridae</taxon>
        <taxon>Allacma</taxon>
    </lineage>
</organism>
<dbReference type="PANTHER" id="PTHR45870">
    <property type="entry name" value="TUBULIN MONOGLYCYLASE TTLL3"/>
    <property type="match status" value="1"/>
</dbReference>
<feature type="region of interest" description="Disordered" evidence="7">
    <location>
        <begin position="929"/>
        <end position="954"/>
    </location>
</feature>
<accession>A0A8J2J6Z1</accession>
<comment type="subcellular location">
    <subcellularLocation>
        <location evidence="1">Cytoplasm</location>
        <location evidence="1">Cytoskeleton</location>
    </subcellularLocation>
</comment>
<feature type="region of interest" description="Disordered" evidence="7">
    <location>
        <begin position="707"/>
        <end position="811"/>
    </location>
</feature>
<dbReference type="PROSITE" id="PS51221">
    <property type="entry name" value="TTL"/>
    <property type="match status" value="1"/>
</dbReference>
<dbReference type="Pfam" id="PF03133">
    <property type="entry name" value="TTL"/>
    <property type="match status" value="1"/>
</dbReference>
<feature type="compositionally biased region" description="Low complexity" evidence="7">
    <location>
        <begin position="714"/>
        <end position="723"/>
    </location>
</feature>
<dbReference type="FunFam" id="3.30.470.20:FF:000032">
    <property type="entry name" value="tubulin monoglycylase TTLL3 isoform X2"/>
    <property type="match status" value="1"/>
</dbReference>
<keyword evidence="5" id="KW-0067">ATP-binding</keyword>
<evidence type="ECO:0000313" key="9">
    <source>
        <dbReference type="Proteomes" id="UP000708208"/>
    </source>
</evidence>
<dbReference type="Proteomes" id="UP000708208">
    <property type="component" value="Unassembled WGS sequence"/>
</dbReference>
<dbReference type="GO" id="GO:0005524">
    <property type="term" value="F:ATP binding"/>
    <property type="evidence" value="ECO:0007669"/>
    <property type="project" value="UniProtKB-KW"/>
</dbReference>
<proteinExistence type="predicted"/>
<evidence type="ECO:0000313" key="8">
    <source>
        <dbReference type="EMBL" id="CAG7713011.1"/>
    </source>
</evidence>
<feature type="region of interest" description="Disordered" evidence="7">
    <location>
        <begin position="865"/>
        <end position="898"/>
    </location>
</feature>
<name>A0A8J2J6Z1_9HEXA</name>
<evidence type="ECO:0000256" key="6">
    <source>
        <dbReference type="ARBA" id="ARBA00023212"/>
    </source>
</evidence>
<dbReference type="GO" id="GO:0060271">
    <property type="term" value="P:cilium assembly"/>
    <property type="evidence" value="ECO:0007669"/>
    <property type="project" value="TreeGrafter"/>
</dbReference>
<dbReference type="AlphaFoldDB" id="A0A8J2J6Z1"/>
<keyword evidence="6" id="KW-0206">Cytoskeleton</keyword>
<evidence type="ECO:0008006" key="10">
    <source>
        <dbReference type="Google" id="ProtNLM"/>
    </source>
</evidence>
<dbReference type="InterPro" id="IPR051437">
    <property type="entry name" value="TTLL_monoglycylase"/>
</dbReference>
<dbReference type="GO" id="GO:0003341">
    <property type="term" value="P:cilium movement"/>
    <property type="evidence" value="ECO:0007669"/>
    <property type="project" value="TreeGrafter"/>
</dbReference>
<keyword evidence="3" id="KW-0436">Ligase</keyword>
<dbReference type="GO" id="GO:0070736">
    <property type="term" value="F:protein-glycine ligase activity, initiating"/>
    <property type="evidence" value="ECO:0007669"/>
    <property type="project" value="TreeGrafter"/>
</dbReference>
<comment type="caution">
    <text evidence="8">The sequence shown here is derived from an EMBL/GenBank/DDBJ whole genome shotgun (WGS) entry which is preliminary data.</text>
</comment>
<evidence type="ECO:0000256" key="4">
    <source>
        <dbReference type="ARBA" id="ARBA00022741"/>
    </source>
</evidence>
<evidence type="ECO:0000256" key="7">
    <source>
        <dbReference type="SAM" id="MobiDB-lite"/>
    </source>
</evidence>
<dbReference type="PANTHER" id="PTHR45870:SF2">
    <property type="entry name" value="TUBULIN MONOGLYCYLASE TTLL3"/>
    <property type="match status" value="1"/>
</dbReference>
<evidence type="ECO:0000256" key="5">
    <source>
        <dbReference type="ARBA" id="ARBA00022840"/>
    </source>
</evidence>
<evidence type="ECO:0000256" key="1">
    <source>
        <dbReference type="ARBA" id="ARBA00004245"/>
    </source>
</evidence>
<feature type="region of interest" description="Disordered" evidence="7">
    <location>
        <begin position="1"/>
        <end position="20"/>
    </location>
</feature>
<feature type="compositionally biased region" description="Polar residues" evidence="7">
    <location>
        <begin position="741"/>
        <end position="752"/>
    </location>
</feature>
<feature type="compositionally biased region" description="Polar residues" evidence="7">
    <location>
        <begin position="768"/>
        <end position="785"/>
    </location>
</feature>
<protein>
    <recommendedName>
        <fullName evidence="10">Tubulin glycylase 3A</fullName>
    </recommendedName>
</protein>
<feature type="region of interest" description="Disordered" evidence="7">
    <location>
        <begin position="667"/>
        <end position="690"/>
    </location>
</feature>
<reference evidence="8" key="1">
    <citation type="submission" date="2021-06" db="EMBL/GenBank/DDBJ databases">
        <authorList>
            <person name="Hodson N. C."/>
            <person name="Mongue J. A."/>
            <person name="Jaron S. K."/>
        </authorList>
    </citation>
    <scope>NUCLEOTIDE SEQUENCE</scope>
</reference>
<dbReference type="InterPro" id="IPR004344">
    <property type="entry name" value="TTL/TTLL_fam"/>
</dbReference>
<feature type="compositionally biased region" description="Polar residues" evidence="7">
    <location>
        <begin position="929"/>
        <end position="952"/>
    </location>
</feature>